<evidence type="ECO:0000313" key="1">
    <source>
        <dbReference type="EMBL" id="PRX98005.1"/>
    </source>
</evidence>
<dbReference type="PANTHER" id="PTHR31891:SF1">
    <property type="entry name" value="FORMAMIDASE C869.04-RELATED"/>
    <property type="match status" value="1"/>
</dbReference>
<dbReference type="OrthoDB" id="9785236at2"/>
<dbReference type="RefSeq" id="WP_106247891.1">
    <property type="nucleotide sequence ID" value="NZ_PVZC01000005.1"/>
</dbReference>
<protein>
    <submittedName>
        <fullName evidence="1">Acetamidase/formamidase</fullName>
    </submittedName>
</protein>
<dbReference type="AlphaFoldDB" id="A0A2T0Q2J0"/>
<gene>
    <name evidence="1" type="ORF">CLV72_105358</name>
</gene>
<accession>A0A2T0Q2J0</accession>
<comment type="caution">
    <text evidence="1">The sequence shown here is derived from an EMBL/GenBank/DDBJ whole genome shotgun (WGS) entry which is preliminary data.</text>
</comment>
<dbReference type="Gene3D" id="2.60.120.580">
    <property type="entry name" value="Acetamidase/Formamidase-like domains"/>
    <property type="match status" value="2"/>
</dbReference>
<name>A0A2T0Q2J0_9ACTN</name>
<proteinExistence type="predicted"/>
<sequence length="308" mass="32903">MGTSYALEPDDRTLRGHFSPDFPPVLSVDPGDSVRVRTLDAWWSTGPYLGDDVAERPRVPQYREGYGHALTGPIEVRGAQPGMVLEVRVDAVVPDVWGTCALAQPELNARYGLPPAGTVHDWTLDPVAMTGRNQHGHTVGLRPFLGIMGMPPPEPGLHPTFPPRRHGGNLDCKDLVAGSTLYLPVPVEGALFSVGDGHAAQGDGEIGGTAIECPMRRVDLRLDLRDDWALDTPVAHTPSGWLAFGLAEDLDTATARALDAMFALIGRLHEVSRADAVMLASVAVDLRITQIVNGVVGVHAVLPPGAIR</sequence>
<dbReference type="GO" id="GO:0016811">
    <property type="term" value="F:hydrolase activity, acting on carbon-nitrogen (but not peptide) bonds, in linear amides"/>
    <property type="evidence" value="ECO:0007669"/>
    <property type="project" value="InterPro"/>
</dbReference>
<dbReference type="InterPro" id="IPR004304">
    <property type="entry name" value="FmdA_AmdA"/>
</dbReference>
<dbReference type="EMBL" id="PVZC01000005">
    <property type="protein sequence ID" value="PRX98005.1"/>
    <property type="molecule type" value="Genomic_DNA"/>
</dbReference>
<organism evidence="1 2">
    <name type="scientific">Allonocardiopsis opalescens</name>
    <dbReference type="NCBI Taxonomy" id="1144618"/>
    <lineage>
        <taxon>Bacteria</taxon>
        <taxon>Bacillati</taxon>
        <taxon>Actinomycetota</taxon>
        <taxon>Actinomycetes</taxon>
        <taxon>Streptosporangiales</taxon>
        <taxon>Allonocardiopsis</taxon>
    </lineage>
</organism>
<dbReference type="Gene3D" id="3.10.28.20">
    <property type="entry name" value="Acetamidase/Formamidase-like domains"/>
    <property type="match status" value="1"/>
</dbReference>
<dbReference type="PANTHER" id="PTHR31891">
    <property type="entry name" value="FORMAMIDASE C869.04-RELATED"/>
    <property type="match status" value="1"/>
</dbReference>
<reference evidence="1 2" key="1">
    <citation type="submission" date="2018-03" db="EMBL/GenBank/DDBJ databases">
        <title>Genomic Encyclopedia of Archaeal and Bacterial Type Strains, Phase II (KMG-II): from individual species to whole genera.</title>
        <authorList>
            <person name="Goeker M."/>
        </authorList>
    </citation>
    <scope>NUCLEOTIDE SEQUENCE [LARGE SCALE GENOMIC DNA]</scope>
    <source>
        <strain evidence="1 2">DSM 45601</strain>
    </source>
</reference>
<dbReference type="Proteomes" id="UP000237846">
    <property type="component" value="Unassembled WGS sequence"/>
</dbReference>
<evidence type="ECO:0000313" key="2">
    <source>
        <dbReference type="Proteomes" id="UP000237846"/>
    </source>
</evidence>
<dbReference type="SUPFAM" id="SSF141130">
    <property type="entry name" value="Acetamidase/Formamidase-like"/>
    <property type="match status" value="1"/>
</dbReference>
<dbReference type="Pfam" id="PF03069">
    <property type="entry name" value="FmdA_AmdA"/>
    <property type="match status" value="2"/>
</dbReference>
<keyword evidence="2" id="KW-1185">Reference proteome</keyword>